<keyword evidence="3" id="KW-0408">Iron</keyword>
<dbReference type="EMBL" id="JARBJD010000039">
    <property type="protein sequence ID" value="KAK2958312.1"/>
    <property type="molecule type" value="Genomic_DNA"/>
</dbReference>
<dbReference type="InterPro" id="IPR012827">
    <property type="entry name" value="Hemerythrin_metal-bd"/>
</dbReference>
<keyword evidence="5" id="KW-1185">Reference proteome</keyword>
<dbReference type="InterPro" id="IPR035938">
    <property type="entry name" value="Hemerythrin-like_sf"/>
</dbReference>
<evidence type="ECO:0000313" key="4">
    <source>
        <dbReference type="EMBL" id="KAK2958312.1"/>
    </source>
</evidence>
<evidence type="ECO:0000256" key="1">
    <source>
        <dbReference type="ARBA" id="ARBA00010587"/>
    </source>
</evidence>
<comment type="similarity">
    <text evidence="1">Belongs to the hemerythrin family.</text>
</comment>
<evidence type="ECO:0000313" key="5">
    <source>
        <dbReference type="Proteomes" id="UP001281761"/>
    </source>
</evidence>
<dbReference type="Gene3D" id="1.20.120.50">
    <property type="entry name" value="Hemerythrin-like"/>
    <property type="match status" value="1"/>
</dbReference>
<dbReference type="Proteomes" id="UP001281761">
    <property type="component" value="Unassembled WGS sequence"/>
</dbReference>
<gene>
    <name evidence="4" type="ORF">BLNAU_6799</name>
</gene>
<sequence>MLNLIEQKRKPEEIDQIMDELILLTIAIFSDEEEMMDKYSYPIAVKHDHLKQHATLFKKLLDFVNSSSRKRPSLDKTRQFCSTWIQPHITSDDFSLSSFLQQAAPQSVLNSVPDVNSANVPRSVVQFYRRSSIGMEERTLFETMMARLGLTNDDCASRMSSQLWL</sequence>
<keyword evidence="2" id="KW-0479">Metal-binding</keyword>
<name>A0ABQ9Y3H8_9EUKA</name>
<dbReference type="CDD" id="cd12107">
    <property type="entry name" value="Hemerythrin"/>
    <property type="match status" value="1"/>
</dbReference>
<protein>
    <recommendedName>
        <fullName evidence="6">Hemerythrin-like domain-containing protein</fullName>
    </recommendedName>
</protein>
<accession>A0ABQ9Y3H8</accession>
<comment type="caution">
    <text evidence="4">The sequence shown here is derived from an EMBL/GenBank/DDBJ whole genome shotgun (WGS) entry which is preliminary data.</text>
</comment>
<reference evidence="4 5" key="1">
    <citation type="journal article" date="2022" name="bioRxiv">
        <title>Genomics of Preaxostyla Flagellates Illuminates Evolutionary Transitions and the Path Towards Mitochondrial Loss.</title>
        <authorList>
            <person name="Novak L.V.F."/>
            <person name="Treitli S.C."/>
            <person name="Pyrih J."/>
            <person name="Halakuc P."/>
            <person name="Pipaliya S.V."/>
            <person name="Vacek V."/>
            <person name="Brzon O."/>
            <person name="Soukal P."/>
            <person name="Eme L."/>
            <person name="Dacks J.B."/>
            <person name="Karnkowska A."/>
            <person name="Elias M."/>
            <person name="Hampl V."/>
        </authorList>
    </citation>
    <scope>NUCLEOTIDE SEQUENCE [LARGE SCALE GENOMIC DNA]</scope>
    <source>
        <strain evidence="4">NAU3</strain>
        <tissue evidence="4">Gut</tissue>
    </source>
</reference>
<evidence type="ECO:0008006" key="6">
    <source>
        <dbReference type="Google" id="ProtNLM"/>
    </source>
</evidence>
<evidence type="ECO:0000256" key="3">
    <source>
        <dbReference type="ARBA" id="ARBA00023004"/>
    </source>
</evidence>
<proteinExistence type="inferred from homology"/>
<dbReference type="SUPFAM" id="SSF47188">
    <property type="entry name" value="Hemerythrin-like"/>
    <property type="match status" value="1"/>
</dbReference>
<organism evidence="4 5">
    <name type="scientific">Blattamonas nauphoetae</name>
    <dbReference type="NCBI Taxonomy" id="2049346"/>
    <lineage>
        <taxon>Eukaryota</taxon>
        <taxon>Metamonada</taxon>
        <taxon>Preaxostyla</taxon>
        <taxon>Oxymonadida</taxon>
        <taxon>Blattamonas</taxon>
    </lineage>
</organism>
<evidence type="ECO:0000256" key="2">
    <source>
        <dbReference type="ARBA" id="ARBA00022723"/>
    </source>
</evidence>